<dbReference type="Proteomes" id="UP001596439">
    <property type="component" value="Unassembled WGS sequence"/>
</dbReference>
<keyword evidence="3" id="KW-1185">Reference proteome</keyword>
<keyword evidence="1" id="KW-0812">Transmembrane</keyword>
<accession>A0ABW2PKA9</accession>
<feature type="transmembrane region" description="Helical" evidence="1">
    <location>
        <begin position="157"/>
        <end position="174"/>
    </location>
</feature>
<name>A0ABW2PKA9_9BACL</name>
<feature type="transmembrane region" description="Helical" evidence="1">
    <location>
        <begin position="228"/>
        <end position="244"/>
    </location>
</feature>
<keyword evidence="1" id="KW-1133">Transmembrane helix</keyword>
<evidence type="ECO:0000313" key="3">
    <source>
        <dbReference type="Proteomes" id="UP001596439"/>
    </source>
</evidence>
<feature type="transmembrane region" description="Helical" evidence="1">
    <location>
        <begin position="7"/>
        <end position="31"/>
    </location>
</feature>
<dbReference type="Pfam" id="PF05675">
    <property type="entry name" value="DUF817"/>
    <property type="match status" value="1"/>
</dbReference>
<feature type="transmembrane region" description="Helical" evidence="1">
    <location>
        <begin position="186"/>
        <end position="208"/>
    </location>
</feature>
<dbReference type="RefSeq" id="WP_214788222.1">
    <property type="nucleotide sequence ID" value="NZ_JANIEL010000002.1"/>
</dbReference>
<protein>
    <submittedName>
        <fullName evidence="2">DUF817 domain-containing protein</fullName>
    </submittedName>
</protein>
<feature type="transmembrane region" description="Helical" evidence="1">
    <location>
        <begin position="133"/>
        <end position="151"/>
    </location>
</feature>
<evidence type="ECO:0000256" key="1">
    <source>
        <dbReference type="SAM" id="Phobius"/>
    </source>
</evidence>
<sequence>MGRIRYLFIFAYEQALSCIFPVAIFGALAVTKFVELPIPRYDILLIWCLFVQVVLVKTGLETIEEVKVISWFHVIGLGLELFKVQMGSWSYPDEAFTKVWGVPLYAGFMYASVGSYVVQAWRRLDLQFTQMPNPIIAFGLGIAIYFNFFWHHVWLDLRWLLIALIFLAFGRSVVSYKLDDRRFNMPVVLSFFLIACFIWLAENIVTFYNGWAYPDQLNGWAIVDLGKLSSWFLLVIISILLVAWQKRKLEYETT</sequence>
<dbReference type="PIRSF" id="PIRSF009141">
    <property type="entry name" value="UCP009141"/>
    <property type="match status" value="1"/>
</dbReference>
<keyword evidence="1" id="KW-0472">Membrane</keyword>
<dbReference type="InterPro" id="IPR008535">
    <property type="entry name" value="DUF817"/>
</dbReference>
<proteinExistence type="predicted"/>
<evidence type="ECO:0000313" key="2">
    <source>
        <dbReference type="EMBL" id="MFC7389861.1"/>
    </source>
</evidence>
<feature type="transmembrane region" description="Helical" evidence="1">
    <location>
        <begin position="103"/>
        <end position="121"/>
    </location>
</feature>
<comment type="caution">
    <text evidence="2">The sequence shown here is derived from an EMBL/GenBank/DDBJ whole genome shotgun (WGS) entry which is preliminary data.</text>
</comment>
<gene>
    <name evidence="2" type="ORF">ACFQO8_06855</name>
</gene>
<organism evidence="2 3">
    <name type="scientific">Exiguobacterium aestuarii</name>
    <dbReference type="NCBI Taxonomy" id="273527"/>
    <lineage>
        <taxon>Bacteria</taxon>
        <taxon>Bacillati</taxon>
        <taxon>Bacillota</taxon>
        <taxon>Bacilli</taxon>
        <taxon>Bacillales</taxon>
        <taxon>Bacillales Family XII. Incertae Sedis</taxon>
        <taxon>Exiguobacterium</taxon>
    </lineage>
</organism>
<dbReference type="EMBL" id="JBHTCE010000001">
    <property type="protein sequence ID" value="MFC7389861.1"/>
    <property type="molecule type" value="Genomic_DNA"/>
</dbReference>
<reference evidence="3" key="1">
    <citation type="journal article" date="2019" name="Int. J. Syst. Evol. Microbiol.">
        <title>The Global Catalogue of Microorganisms (GCM) 10K type strain sequencing project: providing services to taxonomists for standard genome sequencing and annotation.</title>
        <authorList>
            <consortium name="The Broad Institute Genomics Platform"/>
            <consortium name="The Broad Institute Genome Sequencing Center for Infectious Disease"/>
            <person name="Wu L."/>
            <person name="Ma J."/>
        </authorList>
    </citation>
    <scope>NUCLEOTIDE SEQUENCE [LARGE SCALE GENOMIC DNA]</scope>
    <source>
        <strain evidence="3">CCUG 55590</strain>
    </source>
</reference>